<dbReference type="Gene3D" id="2.170.210.10">
    <property type="entry name" value="DNA double-strand break repair and VJ recombination XRCC4, N-terminal"/>
    <property type="match status" value="1"/>
</dbReference>
<gene>
    <name evidence="11" type="primary">LOC107226383</name>
</gene>
<feature type="domain" description="XLF-like N-terminal" evidence="9">
    <location>
        <begin position="4"/>
        <end position="106"/>
    </location>
</feature>
<keyword evidence="5" id="KW-0539">Nucleus</keyword>
<dbReference type="InterPro" id="IPR038051">
    <property type="entry name" value="XRCC4-like_N_sf"/>
</dbReference>
<dbReference type="CDD" id="cd22285">
    <property type="entry name" value="HD_XLF_N"/>
    <property type="match status" value="1"/>
</dbReference>
<name>A0ABM3FVB1_NEOLC</name>
<evidence type="ECO:0000256" key="2">
    <source>
        <dbReference type="ARBA" id="ARBA00022763"/>
    </source>
</evidence>
<dbReference type="GeneID" id="107226383"/>
<protein>
    <recommendedName>
        <fullName evidence="7">Non-homologous end-joining factor 1</fullName>
    </recommendedName>
</protein>
<dbReference type="Pfam" id="PF09302">
    <property type="entry name" value="XLF"/>
    <property type="match status" value="1"/>
</dbReference>
<evidence type="ECO:0000256" key="8">
    <source>
        <dbReference type="SAM" id="MobiDB-lite"/>
    </source>
</evidence>
<organism evidence="10 11">
    <name type="scientific">Neodiprion lecontei</name>
    <name type="common">Redheaded pine sawfly</name>
    <dbReference type="NCBI Taxonomy" id="441921"/>
    <lineage>
        <taxon>Eukaryota</taxon>
        <taxon>Metazoa</taxon>
        <taxon>Ecdysozoa</taxon>
        <taxon>Arthropoda</taxon>
        <taxon>Hexapoda</taxon>
        <taxon>Insecta</taxon>
        <taxon>Pterygota</taxon>
        <taxon>Neoptera</taxon>
        <taxon>Endopterygota</taxon>
        <taxon>Hymenoptera</taxon>
        <taxon>Tenthredinoidea</taxon>
        <taxon>Diprionidae</taxon>
        <taxon>Diprioninae</taxon>
        <taxon>Neodiprion</taxon>
    </lineage>
</organism>
<dbReference type="PANTHER" id="PTHR32235">
    <property type="entry name" value="NON-HOMOLOGOUS END-JOINING FACTOR 1"/>
    <property type="match status" value="1"/>
</dbReference>
<accession>A0ABM3FVB1</accession>
<feature type="compositionally biased region" description="Acidic residues" evidence="8">
    <location>
        <begin position="230"/>
        <end position="239"/>
    </location>
</feature>
<dbReference type="RefSeq" id="XP_046591959.1">
    <property type="nucleotide sequence ID" value="XM_046736003.1"/>
</dbReference>
<evidence type="ECO:0000256" key="7">
    <source>
        <dbReference type="ARBA" id="ARBA00044529"/>
    </source>
</evidence>
<feature type="region of interest" description="Disordered" evidence="8">
    <location>
        <begin position="200"/>
        <end position="259"/>
    </location>
</feature>
<evidence type="ECO:0000256" key="5">
    <source>
        <dbReference type="ARBA" id="ARBA00023242"/>
    </source>
</evidence>
<dbReference type="InterPro" id="IPR052287">
    <property type="entry name" value="NHEJ_factor"/>
</dbReference>
<keyword evidence="4" id="KW-0234">DNA repair</keyword>
<comment type="subcellular location">
    <subcellularLocation>
        <location evidence="1">Nucleus</location>
    </subcellularLocation>
</comment>
<evidence type="ECO:0000313" key="11">
    <source>
        <dbReference type="RefSeq" id="XP_046591959.1"/>
    </source>
</evidence>
<dbReference type="Gene3D" id="1.10.287.450">
    <property type="entry name" value="Helix hairpin bin"/>
    <property type="match status" value="1"/>
</dbReference>
<proteinExistence type="inferred from homology"/>
<feature type="compositionally biased region" description="Polar residues" evidence="8">
    <location>
        <begin position="205"/>
        <end position="216"/>
    </location>
</feature>
<evidence type="ECO:0000313" key="10">
    <source>
        <dbReference type="Proteomes" id="UP000829291"/>
    </source>
</evidence>
<evidence type="ECO:0000256" key="6">
    <source>
        <dbReference type="ARBA" id="ARBA00025747"/>
    </source>
</evidence>
<comment type="similarity">
    <text evidence="6">Belongs to the XRCC4-XLF family. XLF subfamily.</text>
</comment>
<feature type="compositionally biased region" description="Basic and acidic residues" evidence="8">
    <location>
        <begin position="249"/>
        <end position="259"/>
    </location>
</feature>
<keyword evidence="3" id="KW-0238">DNA-binding</keyword>
<reference evidence="11" key="1">
    <citation type="submission" date="2025-08" db="UniProtKB">
        <authorList>
            <consortium name="RefSeq"/>
        </authorList>
    </citation>
    <scope>IDENTIFICATION</scope>
    <source>
        <tissue evidence="11">Thorax and Abdomen</tissue>
    </source>
</reference>
<evidence type="ECO:0000256" key="4">
    <source>
        <dbReference type="ARBA" id="ARBA00023204"/>
    </source>
</evidence>
<evidence type="ECO:0000259" key="9">
    <source>
        <dbReference type="Pfam" id="PF09302"/>
    </source>
</evidence>
<evidence type="ECO:0000256" key="3">
    <source>
        <dbReference type="ARBA" id="ARBA00023125"/>
    </source>
</evidence>
<keyword evidence="10" id="KW-1185">Reference proteome</keyword>
<evidence type="ECO:0000256" key="1">
    <source>
        <dbReference type="ARBA" id="ARBA00004123"/>
    </source>
</evidence>
<sequence length="284" mass="32523">MGNKWKDIKINNAEYILSVSHSKDVWKILLSNLVEVWMETITKDVALLRCQSLNSMLDVDEFNIEETFDVILNDIPKYAVDISVDEIKLVTCIDGGEFKFDIKLTKGSPHQFWNEITKPLCQSVMELQRKHEIVLDLIKRKDEALIEYKLSGAQLIRKNIETPPYSVDIFVNKISVHNTQSNECLNAFKSMMDVHNELEKRDSSLNDSHNSLQQEPSPNPVQPNIKTEVENIEVSEENAAEPRPSSSRDNLRIKKNEQKRSITNGIGHISLASFKKTKQKISNC</sequence>
<dbReference type="InterPro" id="IPR015381">
    <property type="entry name" value="XLF-like_N"/>
</dbReference>
<dbReference type="PANTHER" id="PTHR32235:SF1">
    <property type="entry name" value="NON-HOMOLOGOUS END-JOINING FACTOR 1"/>
    <property type="match status" value="1"/>
</dbReference>
<dbReference type="Proteomes" id="UP000829291">
    <property type="component" value="Chromosome 3"/>
</dbReference>
<keyword evidence="2" id="KW-0227">DNA damage</keyword>